<dbReference type="InterPro" id="IPR011545">
    <property type="entry name" value="DEAD/DEAH_box_helicase_dom"/>
</dbReference>
<evidence type="ECO:0000259" key="12">
    <source>
        <dbReference type="PROSITE" id="PS51195"/>
    </source>
</evidence>
<dbReference type="PROSITE" id="PS51195">
    <property type="entry name" value="Q_MOTIF"/>
    <property type="match status" value="1"/>
</dbReference>
<dbReference type="Pfam" id="PF00270">
    <property type="entry name" value="DEAD"/>
    <property type="match status" value="1"/>
</dbReference>
<dbReference type="PROSITE" id="PS51194">
    <property type="entry name" value="HELICASE_CTER"/>
    <property type="match status" value="1"/>
</dbReference>
<accession>A0ABY6LPS0</accession>
<evidence type="ECO:0000256" key="2">
    <source>
        <dbReference type="ARBA" id="ARBA00022741"/>
    </source>
</evidence>
<evidence type="ECO:0000313" key="14">
    <source>
        <dbReference type="Proteomes" id="UP001235939"/>
    </source>
</evidence>
<feature type="chain" id="PRO_5045779464" description="RNA helicase" evidence="9">
    <location>
        <begin position="25"/>
        <end position="520"/>
    </location>
</feature>
<dbReference type="InterPro" id="IPR000629">
    <property type="entry name" value="RNA-helicase_DEAD-box_CS"/>
</dbReference>
<sequence>MRHLPVNIIFTFFCVCAPQEEVAGYREQYQIEVQGVEPPNPITKFEEGLFPPEVMEVIRKKNFQQPTSIQAQTWPVVLQGRDLVGIAQTGTGKTMAYILPAILHIKNQAPLKSSEGPIALVVAPTRELVQQIHQVAQEFTSAHHLRSVCLYGGANRAPQVTGLNRVHVVQAMIIMFNSETTRVNVIGAHLVIATPGRLIDMMESCITNLERCSYLVLDEADRMLDMGFEPQVRAIMEQTRKDRQTLMWSATWPTEIRKLASDFLSPDTVQVNIGSTDRLRANHNIAQHVEVCEEHEKREMLLKTVQRHSSSKMLIFAQTKKKVDWLVRLLQGFSYVTLKPSHVEPNIPGKMFPLVKQGLDVSDIEVVINFDFPNVAEDYIHRIGRTGRVDKQGLAYTLFTPENQGLAAELVHIMEEAGQNPPESLVTLAENATPTRDVAILIFQPPYVLAGSRQGYKRNDSYSSGPRRFNSYGNYNNNRRNYNNNYNDGYKSNYRPRRPSNNNRNWEDNFGGGRSYNQEY</sequence>
<evidence type="ECO:0000256" key="3">
    <source>
        <dbReference type="ARBA" id="ARBA00022801"/>
    </source>
</evidence>
<feature type="compositionally biased region" description="Low complexity" evidence="8">
    <location>
        <begin position="470"/>
        <end position="504"/>
    </location>
</feature>
<dbReference type="SMART" id="SM00487">
    <property type="entry name" value="DEXDc"/>
    <property type="match status" value="1"/>
</dbReference>
<dbReference type="PANTHER" id="PTHR47958">
    <property type="entry name" value="ATP-DEPENDENT RNA HELICASE DBP3"/>
    <property type="match status" value="1"/>
</dbReference>
<dbReference type="EC" id="3.6.4.13" evidence="1"/>
<organism evidence="13 14">
    <name type="scientific">Cordylochernes scorpioides</name>
    <dbReference type="NCBI Taxonomy" id="51811"/>
    <lineage>
        <taxon>Eukaryota</taxon>
        <taxon>Metazoa</taxon>
        <taxon>Ecdysozoa</taxon>
        <taxon>Arthropoda</taxon>
        <taxon>Chelicerata</taxon>
        <taxon>Arachnida</taxon>
        <taxon>Pseudoscorpiones</taxon>
        <taxon>Cheliferoidea</taxon>
        <taxon>Chernetidae</taxon>
        <taxon>Cordylochernes</taxon>
    </lineage>
</organism>
<keyword evidence="4 7" id="KW-0347">Helicase</keyword>
<keyword evidence="14" id="KW-1185">Reference proteome</keyword>
<keyword evidence="9" id="KW-0732">Signal</keyword>
<dbReference type="Proteomes" id="UP001235939">
    <property type="component" value="Chromosome 21"/>
</dbReference>
<keyword evidence="3 7" id="KW-0378">Hydrolase</keyword>
<feature type="short sequence motif" description="Q motif" evidence="6">
    <location>
        <begin position="43"/>
        <end position="71"/>
    </location>
</feature>
<evidence type="ECO:0000313" key="13">
    <source>
        <dbReference type="EMBL" id="UYV82564.1"/>
    </source>
</evidence>
<dbReference type="SMART" id="SM00490">
    <property type="entry name" value="HELICc"/>
    <property type="match status" value="1"/>
</dbReference>
<dbReference type="PROSITE" id="PS00039">
    <property type="entry name" value="DEAD_ATP_HELICASE"/>
    <property type="match status" value="1"/>
</dbReference>
<evidence type="ECO:0000259" key="11">
    <source>
        <dbReference type="PROSITE" id="PS51194"/>
    </source>
</evidence>
<dbReference type="InterPro" id="IPR001650">
    <property type="entry name" value="Helicase_C-like"/>
</dbReference>
<evidence type="ECO:0000256" key="8">
    <source>
        <dbReference type="SAM" id="MobiDB-lite"/>
    </source>
</evidence>
<dbReference type="EMBL" id="CP092883">
    <property type="protein sequence ID" value="UYV82564.1"/>
    <property type="molecule type" value="Genomic_DNA"/>
</dbReference>
<dbReference type="Pfam" id="PF00271">
    <property type="entry name" value="Helicase_C"/>
    <property type="match status" value="1"/>
</dbReference>
<dbReference type="SUPFAM" id="SSF52540">
    <property type="entry name" value="P-loop containing nucleoside triphosphate hydrolases"/>
    <property type="match status" value="2"/>
</dbReference>
<feature type="signal peptide" evidence="9">
    <location>
        <begin position="1"/>
        <end position="24"/>
    </location>
</feature>
<comment type="similarity">
    <text evidence="7">Belongs to the DEAD box helicase family.</text>
</comment>
<dbReference type="PROSITE" id="PS51192">
    <property type="entry name" value="HELICASE_ATP_BIND_1"/>
    <property type="match status" value="1"/>
</dbReference>
<feature type="domain" description="Helicase C-terminal" evidence="11">
    <location>
        <begin position="284"/>
        <end position="429"/>
    </location>
</feature>
<feature type="domain" description="Helicase ATP-binding" evidence="10">
    <location>
        <begin position="74"/>
        <end position="270"/>
    </location>
</feature>
<evidence type="ECO:0000256" key="5">
    <source>
        <dbReference type="ARBA" id="ARBA00022840"/>
    </source>
</evidence>
<evidence type="ECO:0000256" key="1">
    <source>
        <dbReference type="ARBA" id="ARBA00012552"/>
    </source>
</evidence>
<name>A0ABY6LPS0_9ARAC</name>
<evidence type="ECO:0000256" key="7">
    <source>
        <dbReference type="RuleBase" id="RU000492"/>
    </source>
</evidence>
<evidence type="ECO:0000256" key="9">
    <source>
        <dbReference type="SAM" id="SignalP"/>
    </source>
</evidence>
<keyword evidence="2 7" id="KW-0547">Nucleotide-binding</keyword>
<protein>
    <recommendedName>
        <fullName evidence="1">RNA helicase</fullName>
        <ecNumber evidence="1">3.6.4.13</ecNumber>
    </recommendedName>
</protein>
<proteinExistence type="inferred from homology"/>
<evidence type="ECO:0000259" key="10">
    <source>
        <dbReference type="PROSITE" id="PS51192"/>
    </source>
</evidence>
<reference evidence="13 14" key="1">
    <citation type="submission" date="2022-01" db="EMBL/GenBank/DDBJ databases">
        <title>A chromosomal length assembly of Cordylochernes scorpioides.</title>
        <authorList>
            <person name="Zeh D."/>
            <person name="Zeh J."/>
        </authorList>
    </citation>
    <scope>NUCLEOTIDE SEQUENCE [LARGE SCALE GENOMIC DNA]</scope>
    <source>
        <strain evidence="13">IN4F17</strain>
        <tissue evidence="13">Whole Body</tissue>
    </source>
</reference>
<dbReference type="InterPro" id="IPR027417">
    <property type="entry name" value="P-loop_NTPase"/>
</dbReference>
<evidence type="ECO:0000256" key="6">
    <source>
        <dbReference type="PROSITE-ProRule" id="PRU00552"/>
    </source>
</evidence>
<dbReference type="CDD" id="cd18787">
    <property type="entry name" value="SF2_C_DEAD"/>
    <property type="match status" value="1"/>
</dbReference>
<dbReference type="Gene3D" id="3.40.50.300">
    <property type="entry name" value="P-loop containing nucleotide triphosphate hydrolases"/>
    <property type="match status" value="3"/>
</dbReference>
<dbReference type="InterPro" id="IPR014001">
    <property type="entry name" value="Helicase_ATP-bd"/>
</dbReference>
<keyword evidence="5 7" id="KW-0067">ATP-binding</keyword>
<dbReference type="InterPro" id="IPR014014">
    <property type="entry name" value="RNA_helicase_DEAD_Q_motif"/>
</dbReference>
<evidence type="ECO:0000256" key="4">
    <source>
        <dbReference type="ARBA" id="ARBA00022806"/>
    </source>
</evidence>
<feature type="domain" description="DEAD-box RNA helicase Q" evidence="12">
    <location>
        <begin position="43"/>
        <end position="71"/>
    </location>
</feature>
<feature type="region of interest" description="Disordered" evidence="8">
    <location>
        <begin position="454"/>
        <end position="520"/>
    </location>
</feature>
<gene>
    <name evidence="13" type="ORF">LAZ67_21002775</name>
</gene>